<evidence type="ECO:0000313" key="3">
    <source>
        <dbReference type="EMBL" id="PTB73186.1"/>
    </source>
</evidence>
<reference evidence="3 4" key="1">
    <citation type="submission" date="2016-07" db="EMBL/GenBank/DDBJ databases">
        <title>Multiple horizontal gene transfer events from other fungi enriched the ability of initially mycotrophic Trichoderma (Ascomycota) to feed on dead plant biomass.</title>
        <authorList>
            <consortium name="DOE Joint Genome Institute"/>
            <person name="Aerts A."/>
            <person name="Atanasova L."/>
            <person name="Chenthamara K."/>
            <person name="Zhang J."/>
            <person name="Grujic M."/>
            <person name="Henrissat B."/>
            <person name="Kuo A."/>
            <person name="Salamov A."/>
            <person name="Lipzen A."/>
            <person name="Labutti K."/>
            <person name="Barry K."/>
            <person name="Miao Y."/>
            <person name="Rahimi M.J."/>
            <person name="Shen Q."/>
            <person name="Grigoriev I.V."/>
            <person name="Kubicek C.P."/>
            <person name="Druzhinina I.S."/>
        </authorList>
    </citation>
    <scope>NUCLEOTIDE SEQUENCE [LARGE SCALE GENOMIC DNA]</scope>
    <source>
        <strain evidence="3 4">ATCC 18648</strain>
    </source>
</reference>
<evidence type="ECO:0000313" key="4">
    <source>
        <dbReference type="Proteomes" id="UP000240760"/>
    </source>
</evidence>
<dbReference type="AlphaFoldDB" id="A0A2T4BVB2"/>
<accession>A0A2T4BVB2</accession>
<organism evidence="3 4">
    <name type="scientific">Trichoderma longibrachiatum ATCC 18648</name>
    <dbReference type="NCBI Taxonomy" id="983965"/>
    <lineage>
        <taxon>Eukaryota</taxon>
        <taxon>Fungi</taxon>
        <taxon>Dikarya</taxon>
        <taxon>Ascomycota</taxon>
        <taxon>Pezizomycotina</taxon>
        <taxon>Sordariomycetes</taxon>
        <taxon>Hypocreomycetidae</taxon>
        <taxon>Hypocreales</taxon>
        <taxon>Hypocreaceae</taxon>
        <taxon>Trichoderma</taxon>
    </lineage>
</organism>
<evidence type="ECO:0000256" key="1">
    <source>
        <dbReference type="SAM" id="MobiDB-lite"/>
    </source>
</evidence>
<feature type="signal peptide" evidence="2">
    <location>
        <begin position="1"/>
        <end position="24"/>
    </location>
</feature>
<evidence type="ECO:0008006" key="5">
    <source>
        <dbReference type="Google" id="ProtNLM"/>
    </source>
</evidence>
<evidence type="ECO:0000256" key="2">
    <source>
        <dbReference type="SAM" id="SignalP"/>
    </source>
</evidence>
<gene>
    <name evidence="3" type="ORF">M440DRAFT_1465209</name>
</gene>
<keyword evidence="4" id="KW-1185">Reference proteome</keyword>
<feature type="chain" id="PRO_5015734687" description="Secreted protein" evidence="2">
    <location>
        <begin position="25"/>
        <end position="103"/>
    </location>
</feature>
<proteinExistence type="predicted"/>
<dbReference type="EMBL" id="KZ679139">
    <property type="protein sequence ID" value="PTB73186.1"/>
    <property type="molecule type" value="Genomic_DNA"/>
</dbReference>
<keyword evidence="2" id="KW-0732">Signal</keyword>
<feature type="region of interest" description="Disordered" evidence="1">
    <location>
        <begin position="27"/>
        <end position="88"/>
    </location>
</feature>
<protein>
    <recommendedName>
        <fullName evidence="5">Secreted protein</fullName>
    </recommendedName>
</protein>
<feature type="compositionally biased region" description="Basic and acidic residues" evidence="1">
    <location>
        <begin position="27"/>
        <end position="44"/>
    </location>
</feature>
<dbReference type="Proteomes" id="UP000240760">
    <property type="component" value="Unassembled WGS sequence"/>
</dbReference>
<sequence>MMCQPGCCYLLSLSLSLSLPLVSPHDPDYKGKKDDLIRTNKAEVKPASGLRRAAPGSEMTGQAGRRRTHNITCRNGRHPLSQPLPESLSTWTSAVAEGGCPAS</sequence>
<name>A0A2T4BVB2_TRILO</name>